<dbReference type="RefSeq" id="XP_022578927.1">
    <property type="nucleotide sequence ID" value="XM_022726025.1"/>
</dbReference>
<dbReference type="Pfam" id="PF02698">
    <property type="entry name" value="DUF218"/>
    <property type="match status" value="1"/>
</dbReference>
<dbReference type="InterPro" id="IPR055323">
    <property type="entry name" value="C57A10.07/YOR238W"/>
</dbReference>
<feature type="chain" id="PRO_5013222502" description="DUF218 domain-containing protein" evidence="1">
    <location>
        <begin position="23"/>
        <end position="270"/>
    </location>
</feature>
<name>A0A1L9SBB8_9EURO</name>
<sequence>MQYTHLIVVCCHAIYLGGPAHGESEDEWLIEPFQRGETPTFKQHARAGVELLAQDSSAVLIFSGGATKRDRTKLTEGESYLNLARDNSFFGFADVTNPVNILAETHATDSYQNVLFSLMRFRLHTNRYPARITVVTHDFKRRRFLEFHFPAIGIAACEAEECMANSQESRLETFIEVQILGIDPPESVTSRASLETGEETSGIGLWRRDIYGVGPELAGKRVKRGWELGMEQDLFVNAGLEPAVEQLICWDGGDKGNELFTKMDQLPWCR</sequence>
<dbReference type="AlphaFoldDB" id="A0A1L9SBB8"/>
<dbReference type="OrthoDB" id="4347at2759"/>
<gene>
    <name evidence="3" type="ORF">ASPZODRAFT_153854</name>
</gene>
<proteinExistence type="predicted"/>
<evidence type="ECO:0000313" key="3">
    <source>
        <dbReference type="EMBL" id="OJJ44417.1"/>
    </source>
</evidence>
<dbReference type="Proteomes" id="UP000184188">
    <property type="component" value="Unassembled WGS sequence"/>
</dbReference>
<keyword evidence="1" id="KW-0732">Signal</keyword>
<feature type="domain" description="DUF218" evidence="2">
    <location>
        <begin position="19"/>
        <end position="145"/>
    </location>
</feature>
<keyword evidence="4" id="KW-1185">Reference proteome</keyword>
<evidence type="ECO:0000313" key="4">
    <source>
        <dbReference type="Proteomes" id="UP000184188"/>
    </source>
</evidence>
<feature type="signal peptide" evidence="1">
    <location>
        <begin position="1"/>
        <end position="22"/>
    </location>
</feature>
<evidence type="ECO:0000259" key="2">
    <source>
        <dbReference type="Pfam" id="PF02698"/>
    </source>
</evidence>
<dbReference type="GeneID" id="34612489"/>
<dbReference type="GO" id="GO:0005737">
    <property type="term" value="C:cytoplasm"/>
    <property type="evidence" value="ECO:0007669"/>
    <property type="project" value="TreeGrafter"/>
</dbReference>
<reference evidence="4" key="1">
    <citation type="journal article" date="2017" name="Genome Biol.">
        <title>Comparative genomics reveals high biological diversity and specific adaptations in the industrially and medically important fungal genus Aspergillus.</title>
        <authorList>
            <person name="de Vries R.P."/>
            <person name="Riley R."/>
            <person name="Wiebenga A."/>
            <person name="Aguilar-Osorio G."/>
            <person name="Amillis S."/>
            <person name="Uchima C.A."/>
            <person name="Anderluh G."/>
            <person name="Asadollahi M."/>
            <person name="Askin M."/>
            <person name="Barry K."/>
            <person name="Battaglia E."/>
            <person name="Bayram O."/>
            <person name="Benocci T."/>
            <person name="Braus-Stromeyer S.A."/>
            <person name="Caldana C."/>
            <person name="Canovas D."/>
            <person name="Cerqueira G.C."/>
            <person name="Chen F."/>
            <person name="Chen W."/>
            <person name="Choi C."/>
            <person name="Clum A."/>
            <person name="Dos Santos R.A."/>
            <person name="Damasio A.R."/>
            <person name="Diallinas G."/>
            <person name="Emri T."/>
            <person name="Fekete E."/>
            <person name="Flipphi M."/>
            <person name="Freyberg S."/>
            <person name="Gallo A."/>
            <person name="Gournas C."/>
            <person name="Habgood R."/>
            <person name="Hainaut M."/>
            <person name="Harispe M.L."/>
            <person name="Henrissat B."/>
            <person name="Hilden K.S."/>
            <person name="Hope R."/>
            <person name="Hossain A."/>
            <person name="Karabika E."/>
            <person name="Karaffa L."/>
            <person name="Karanyi Z."/>
            <person name="Krasevec N."/>
            <person name="Kuo A."/>
            <person name="Kusch H."/>
            <person name="LaButti K."/>
            <person name="Lagendijk E.L."/>
            <person name="Lapidus A."/>
            <person name="Levasseur A."/>
            <person name="Lindquist E."/>
            <person name="Lipzen A."/>
            <person name="Logrieco A.F."/>
            <person name="MacCabe A."/>
            <person name="Maekelae M.R."/>
            <person name="Malavazi I."/>
            <person name="Melin P."/>
            <person name="Meyer V."/>
            <person name="Mielnichuk N."/>
            <person name="Miskei M."/>
            <person name="Molnar A.P."/>
            <person name="Mule G."/>
            <person name="Ngan C.Y."/>
            <person name="Orejas M."/>
            <person name="Orosz E."/>
            <person name="Ouedraogo J.P."/>
            <person name="Overkamp K.M."/>
            <person name="Park H.-S."/>
            <person name="Perrone G."/>
            <person name="Piumi F."/>
            <person name="Punt P.J."/>
            <person name="Ram A.F."/>
            <person name="Ramon A."/>
            <person name="Rauscher S."/>
            <person name="Record E."/>
            <person name="Riano-Pachon D.M."/>
            <person name="Robert V."/>
            <person name="Roehrig J."/>
            <person name="Ruller R."/>
            <person name="Salamov A."/>
            <person name="Salih N.S."/>
            <person name="Samson R.A."/>
            <person name="Sandor E."/>
            <person name="Sanguinetti M."/>
            <person name="Schuetze T."/>
            <person name="Sepcic K."/>
            <person name="Shelest E."/>
            <person name="Sherlock G."/>
            <person name="Sophianopoulou V."/>
            <person name="Squina F.M."/>
            <person name="Sun H."/>
            <person name="Susca A."/>
            <person name="Todd R.B."/>
            <person name="Tsang A."/>
            <person name="Unkles S.E."/>
            <person name="van de Wiele N."/>
            <person name="van Rossen-Uffink D."/>
            <person name="Oliveira J.V."/>
            <person name="Vesth T.C."/>
            <person name="Visser J."/>
            <person name="Yu J.-H."/>
            <person name="Zhou M."/>
            <person name="Andersen M.R."/>
            <person name="Archer D.B."/>
            <person name="Baker S.E."/>
            <person name="Benoit I."/>
            <person name="Brakhage A.A."/>
            <person name="Braus G.H."/>
            <person name="Fischer R."/>
            <person name="Frisvad J.C."/>
            <person name="Goldman G.H."/>
            <person name="Houbraken J."/>
            <person name="Oakley B."/>
            <person name="Pocsi I."/>
            <person name="Scazzocchio C."/>
            <person name="Seiboth B."/>
            <person name="vanKuyk P.A."/>
            <person name="Wortman J."/>
            <person name="Dyer P.S."/>
            <person name="Grigoriev I.V."/>
        </authorList>
    </citation>
    <scope>NUCLEOTIDE SEQUENCE [LARGE SCALE GENOMIC DNA]</scope>
    <source>
        <strain evidence="4">CBS 506.65</strain>
    </source>
</reference>
<accession>A0A1L9SBB8</accession>
<dbReference type="EMBL" id="KV878348">
    <property type="protein sequence ID" value="OJJ44417.1"/>
    <property type="molecule type" value="Genomic_DNA"/>
</dbReference>
<dbReference type="VEuPathDB" id="FungiDB:ASPZODRAFT_153854"/>
<dbReference type="InterPro" id="IPR003848">
    <property type="entry name" value="DUF218"/>
</dbReference>
<dbReference type="PANTHER" id="PTHR28110">
    <property type="entry name" value="TRANSMEMBRANE PROTEIN"/>
    <property type="match status" value="1"/>
</dbReference>
<evidence type="ECO:0000256" key="1">
    <source>
        <dbReference type="SAM" id="SignalP"/>
    </source>
</evidence>
<dbReference type="PANTHER" id="PTHR28110:SF1">
    <property type="entry name" value="TRANSMEMBRANE PROTEIN"/>
    <property type="match status" value="1"/>
</dbReference>
<protein>
    <recommendedName>
        <fullName evidence="2">DUF218 domain-containing protein</fullName>
    </recommendedName>
</protein>
<organism evidence="3 4">
    <name type="scientific">Penicilliopsis zonata CBS 506.65</name>
    <dbReference type="NCBI Taxonomy" id="1073090"/>
    <lineage>
        <taxon>Eukaryota</taxon>
        <taxon>Fungi</taxon>
        <taxon>Dikarya</taxon>
        <taxon>Ascomycota</taxon>
        <taxon>Pezizomycotina</taxon>
        <taxon>Eurotiomycetes</taxon>
        <taxon>Eurotiomycetidae</taxon>
        <taxon>Eurotiales</taxon>
        <taxon>Aspergillaceae</taxon>
        <taxon>Penicilliopsis</taxon>
    </lineage>
</organism>